<protein>
    <recommendedName>
        <fullName evidence="3">General secretion pathway protein I</fullName>
    </recommendedName>
</protein>
<evidence type="ECO:0000313" key="1">
    <source>
        <dbReference type="EMBL" id="AHG91947.1"/>
    </source>
</evidence>
<keyword evidence="2" id="KW-1185">Reference proteome</keyword>
<dbReference type="EMBL" id="CP007128">
    <property type="protein sequence ID" value="AHG91947.1"/>
    <property type="molecule type" value="Genomic_DNA"/>
</dbReference>
<evidence type="ECO:0000313" key="2">
    <source>
        <dbReference type="Proteomes" id="UP000019151"/>
    </source>
</evidence>
<proteinExistence type="predicted"/>
<dbReference type="Proteomes" id="UP000019151">
    <property type="component" value="Chromosome"/>
</dbReference>
<name>W0RN68_9BACT</name>
<dbReference type="InParanoid" id="W0RN68"/>
<accession>W0RN68</accession>
<dbReference type="KEGG" id="gba:J421_4410"/>
<dbReference type="RefSeq" id="WP_025413380.1">
    <property type="nucleotide sequence ID" value="NZ_CP007128.1"/>
</dbReference>
<gene>
    <name evidence="1" type="ORF">J421_4410</name>
</gene>
<sequence length="112" mass="11510">MTLLEAVVALVILGLGASGFLGLFAQSARAAHDAAEWTRTVAYAESGMEAAALGVAARDSLAGWTRVVEVRPRADGLAEIDVTVTSPRGARFTLRRLTDGARASLGTAGGAR</sequence>
<reference evidence="1 2" key="1">
    <citation type="journal article" date="2014" name="Genome Announc.">
        <title>Genome Sequence and Methylome of Soil Bacterium Gemmatirosa kalamazoonensis KBS708T, a Member of the Rarely Cultivated Gemmatimonadetes Phylum.</title>
        <authorList>
            <person name="Debruyn J.M."/>
            <person name="Radosevich M."/>
            <person name="Wommack K.E."/>
            <person name="Polson S.W."/>
            <person name="Hauser L.J."/>
            <person name="Fawaz M.N."/>
            <person name="Korlach J."/>
            <person name="Tsai Y.C."/>
        </authorList>
    </citation>
    <scope>NUCLEOTIDE SEQUENCE [LARGE SCALE GENOMIC DNA]</scope>
    <source>
        <strain evidence="1 2">KBS708</strain>
    </source>
</reference>
<dbReference type="AlphaFoldDB" id="W0RN68"/>
<evidence type="ECO:0008006" key="3">
    <source>
        <dbReference type="Google" id="ProtNLM"/>
    </source>
</evidence>
<organism evidence="1 2">
    <name type="scientific">Gemmatirosa kalamazoonensis</name>
    <dbReference type="NCBI Taxonomy" id="861299"/>
    <lineage>
        <taxon>Bacteria</taxon>
        <taxon>Pseudomonadati</taxon>
        <taxon>Gemmatimonadota</taxon>
        <taxon>Gemmatimonadia</taxon>
        <taxon>Gemmatimonadales</taxon>
        <taxon>Gemmatimonadaceae</taxon>
        <taxon>Gemmatirosa</taxon>
    </lineage>
</organism>
<dbReference type="HOGENOM" id="CLU_2142297_0_0_0"/>
<dbReference type="STRING" id="861299.J421_4410"/>